<dbReference type="GO" id="GO:0016787">
    <property type="term" value="F:hydrolase activity"/>
    <property type="evidence" value="ECO:0007669"/>
    <property type="project" value="UniProtKB-KW"/>
</dbReference>
<protein>
    <submittedName>
        <fullName evidence="12">DEAD/DEAH box helicase</fullName>
    </submittedName>
</protein>
<sequence>MTHPLADNAFVALGLDPVLAKMLADQEITTPTPVQEQTIPALLEGNDVLASAQTGTGKTAAFLLPALQKLMAPAKTHARGPRVLILTPTRELAEQVSKVAISFCRPIPRCKVVCVVGGVPYPVQNRQISQPYEVLVATPGRLQDLMSSGRIDFRRLETFILDEADRMLDMGFIEEVEAIASALPADRQTALFSATVSPSVEEFAAPILRDPLRITVAPAEREPIAQALHYADGYDHKLKLAASFLKSHSEQQAVMFTATKADADQVADWLKLEGIRAAAMHGDLPQSARRRTLDRVRRGEVDVLVATDVAARGIDVASIDLVINFDLPRAAEDYIHRIGRTGRAGRSGQAISLISRNDAVPLIRIRNAYKIDFEELTVEGLEANFRPRDRKQGGGRGGRPQGNGGGRRFEGGRNEGRSFDGERRAPRRDGNNFDSGKRFGGNKREEGNRFAPSRDFDASHRFDGTRSEDQHGEARREREPRHHETRGFNDSHGRKPQGFGGDRPARQGQGEARYGAPRGEGKRFDGPRDGAPRRESAPQDGKRFDSRGGDNRFDRSRSSDDRPRREGGFSQRTDSRPAGNREGGERRPSFGQKPRAPRFG</sequence>
<dbReference type="GO" id="GO:0003724">
    <property type="term" value="F:RNA helicase activity"/>
    <property type="evidence" value="ECO:0007669"/>
    <property type="project" value="InterPro"/>
</dbReference>
<evidence type="ECO:0000256" key="4">
    <source>
        <dbReference type="ARBA" id="ARBA00022840"/>
    </source>
</evidence>
<dbReference type="InterPro" id="IPR027417">
    <property type="entry name" value="P-loop_NTPase"/>
</dbReference>
<dbReference type="EMBL" id="JADFUA010000004">
    <property type="protein sequence ID" value="MBE9609467.1"/>
    <property type="molecule type" value="Genomic_DNA"/>
</dbReference>
<keyword evidence="3 7" id="KW-0347">Helicase</keyword>
<dbReference type="PROSITE" id="PS51195">
    <property type="entry name" value="Q_MOTIF"/>
    <property type="match status" value="1"/>
</dbReference>
<evidence type="ECO:0000256" key="5">
    <source>
        <dbReference type="ARBA" id="ARBA00038437"/>
    </source>
</evidence>
<evidence type="ECO:0000256" key="1">
    <source>
        <dbReference type="ARBA" id="ARBA00022741"/>
    </source>
</evidence>
<dbReference type="GO" id="GO:0003676">
    <property type="term" value="F:nucleic acid binding"/>
    <property type="evidence" value="ECO:0007669"/>
    <property type="project" value="InterPro"/>
</dbReference>
<evidence type="ECO:0000256" key="8">
    <source>
        <dbReference type="SAM" id="MobiDB-lite"/>
    </source>
</evidence>
<evidence type="ECO:0000259" key="10">
    <source>
        <dbReference type="PROSITE" id="PS51194"/>
    </source>
</evidence>
<evidence type="ECO:0000256" key="2">
    <source>
        <dbReference type="ARBA" id="ARBA00022801"/>
    </source>
</evidence>
<evidence type="ECO:0000313" key="12">
    <source>
        <dbReference type="EMBL" id="MBE9609467.1"/>
    </source>
</evidence>
<keyword evidence="1 7" id="KW-0547">Nucleotide-binding</keyword>
<comment type="caution">
    <text evidence="12">The sequence shown here is derived from an EMBL/GenBank/DDBJ whole genome shotgun (WGS) entry which is preliminary data.</text>
</comment>
<keyword evidence="2 7" id="KW-0378">Hydrolase</keyword>
<evidence type="ECO:0000256" key="3">
    <source>
        <dbReference type="ARBA" id="ARBA00022806"/>
    </source>
</evidence>
<dbReference type="InterPro" id="IPR014001">
    <property type="entry name" value="Helicase_ATP-bd"/>
</dbReference>
<dbReference type="GO" id="GO:0005829">
    <property type="term" value="C:cytosol"/>
    <property type="evidence" value="ECO:0007669"/>
    <property type="project" value="TreeGrafter"/>
</dbReference>
<dbReference type="AlphaFoldDB" id="A0A8J7FK72"/>
<dbReference type="CDD" id="cd00268">
    <property type="entry name" value="DEADc"/>
    <property type="match status" value="1"/>
</dbReference>
<dbReference type="InterPro" id="IPR001650">
    <property type="entry name" value="Helicase_C-like"/>
</dbReference>
<dbReference type="PANTHER" id="PTHR47959:SF17">
    <property type="entry name" value="ATP-DEPENDENT RNA HELICASE DEAD BOX FAMILY"/>
    <property type="match status" value="1"/>
</dbReference>
<dbReference type="SMART" id="SM00490">
    <property type="entry name" value="HELICc"/>
    <property type="match status" value="1"/>
</dbReference>
<dbReference type="PROSITE" id="PS51194">
    <property type="entry name" value="HELICASE_CTER"/>
    <property type="match status" value="1"/>
</dbReference>
<feature type="compositionally biased region" description="Basic and acidic residues" evidence="8">
    <location>
        <begin position="519"/>
        <end position="567"/>
    </location>
</feature>
<keyword evidence="13" id="KW-1185">Reference proteome</keyword>
<accession>A0A8J7FK72</accession>
<feature type="domain" description="Helicase ATP-binding" evidence="9">
    <location>
        <begin position="39"/>
        <end position="214"/>
    </location>
</feature>
<dbReference type="InterPro" id="IPR050079">
    <property type="entry name" value="DEAD_box_RNA_helicase"/>
</dbReference>
<gene>
    <name evidence="12" type="ORF">INR99_08890</name>
</gene>
<dbReference type="InterPro" id="IPR000629">
    <property type="entry name" value="RNA-helicase_DEAD-box_CS"/>
</dbReference>
<dbReference type="InterPro" id="IPR044742">
    <property type="entry name" value="DEAD/DEAH_RhlB"/>
</dbReference>
<dbReference type="PROSITE" id="PS51192">
    <property type="entry name" value="HELICASE_ATP_BIND_1"/>
    <property type="match status" value="1"/>
</dbReference>
<keyword evidence="4 7" id="KW-0067">ATP-binding</keyword>
<dbReference type="PROSITE" id="PS00039">
    <property type="entry name" value="DEAD_ATP_HELICASE"/>
    <property type="match status" value="1"/>
</dbReference>
<dbReference type="InterPro" id="IPR014014">
    <property type="entry name" value="RNA_helicase_DEAD_Q_motif"/>
</dbReference>
<dbReference type="SUPFAM" id="SSF52540">
    <property type="entry name" value="P-loop containing nucleoside triphosphate hydrolases"/>
    <property type="match status" value="1"/>
</dbReference>
<dbReference type="SMART" id="SM00487">
    <property type="entry name" value="DEXDc"/>
    <property type="match status" value="1"/>
</dbReference>
<feature type="short sequence motif" description="Q motif" evidence="6">
    <location>
        <begin position="8"/>
        <end position="36"/>
    </location>
</feature>
<dbReference type="GO" id="GO:0005524">
    <property type="term" value="F:ATP binding"/>
    <property type="evidence" value="ECO:0007669"/>
    <property type="project" value="UniProtKB-KW"/>
</dbReference>
<feature type="region of interest" description="Disordered" evidence="8">
    <location>
        <begin position="384"/>
        <end position="600"/>
    </location>
</feature>
<evidence type="ECO:0000259" key="9">
    <source>
        <dbReference type="PROSITE" id="PS51192"/>
    </source>
</evidence>
<dbReference type="Gene3D" id="3.40.50.300">
    <property type="entry name" value="P-loop containing nucleotide triphosphate hydrolases"/>
    <property type="match status" value="2"/>
</dbReference>
<dbReference type="PANTHER" id="PTHR47959">
    <property type="entry name" value="ATP-DEPENDENT RNA HELICASE RHLE-RELATED"/>
    <property type="match status" value="1"/>
</dbReference>
<feature type="compositionally biased region" description="Basic and acidic residues" evidence="8">
    <location>
        <begin position="407"/>
        <end position="493"/>
    </location>
</feature>
<dbReference type="Proteomes" id="UP000604481">
    <property type="component" value="Unassembled WGS sequence"/>
</dbReference>
<dbReference type="Pfam" id="PF00270">
    <property type="entry name" value="DEAD"/>
    <property type="match status" value="1"/>
</dbReference>
<dbReference type="RefSeq" id="WP_194115990.1">
    <property type="nucleotide sequence ID" value="NZ_JADFUA010000004.1"/>
</dbReference>
<evidence type="ECO:0000259" key="11">
    <source>
        <dbReference type="PROSITE" id="PS51195"/>
    </source>
</evidence>
<feature type="compositionally biased region" description="Gly residues" evidence="8">
    <location>
        <begin position="394"/>
        <end position="406"/>
    </location>
</feature>
<evidence type="ECO:0000256" key="7">
    <source>
        <dbReference type="RuleBase" id="RU000492"/>
    </source>
</evidence>
<organism evidence="12 13">
    <name type="scientific">Chitinilyticum piscinae</name>
    <dbReference type="NCBI Taxonomy" id="2866724"/>
    <lineage>
        <taxon>Bacteria</taxon>
        <taxon>Pseudomonadati</taxon>
        <taxon>Pseudomonadota</taxon>
        <taxon>Betaproteobacteria</taxon>
        <taxon>Neisseriales</taxon>
        <taxon>Chitinibacteraceae</taxon>
        <taxon>Chitinilyticum</taxon>
    </lineage>
</organism>
<dbReference type="InterPro" id="IPR011545">
    <property type="entry name" value="DEAD/DEAH_box_helicase_dom"/>
</dbReference>
<reference evidence="12 13" key="1">
    <citation type="submission" date="2020-10" db="EMBL/GenBank/DDBJ databases">
        <title>The genome sequence of Chitinilyticum litopenaei 4Y14.</title>
        <authorList>
            <person name="Liu Y."/>
        </authorList>
    </citation>
    <scope>NUCLEOTIDE SEQUENCE [LARGE SCALE GENOMIC DNA]</scope>
    <source>
        <strain evidence="12 13">4Y14</strain>
    </source>
</reference>
<feature type="domain" description="DEAD-box RNA helicase Q" evidence="11">
    <location>
        <begin position="8"/>
        <end position="36"/>
    </location>
</feature>
<feature type="domain" description="Helicase C-terminal" evidence="10">
    <location>
        <begin position="237"/>
        <end position="384"/>
    </location>
</feature>
<comment type="similarity">
    <text evidence="5 7">Belongs to the DEAD box helicase family.</text>
</comment>
<dbReference type="CDD" id="cd18787">
    <property type="entry name" value="SF2_C_DEAD"/>
    <property type="match status" value="1"/>
</dbReference>
<evidence type="ECO:0000313" key="13">
    <source>
        <dbReference type="Proteomes" id="UP000604481"/>
    </source>
</evidence>
<dbReference type="Pfam" id="PF00271">
    <property type="entry name" value="Helicase_C"/>
    <property type="match status" value="1"/>
</dbReference>
<evidence type="ECO:0000256" key="6">
    <source>
        <dbReference type="PROSITE-ProRule" id="PRU00552"/>
    </source>
</evidence>
<name>A0A8J7FK72_9NEIS</name>
<proteinExistence type="inferred from homology"/>